<feature type="transmembrane region" description="Helical" evidence="7">
    <location>
        <begin position="31"/>
        <end position="52"/>
    </location>
</feature>
<evidence type="ECO:0000256" key="6">
    <source>
        <dbReference type="SAM" id="MobiDB-lite"/>
    </source>
</evidence>
<keyword evidence="3 7" id="KW-0812">Transmembrane</keyword>
<evidence type="ECO:0000256" key="7">
    <source>
        <dbReference type="SAM" id="Phobius"/>
    </source>
</evidence>
<keyword evidence="5 7" id="KW-0472">Membrane</keyword>
<dbReference type="Pfam" id="PF04791">
    <property type="entry name" value="LMBR1"/>
    <property type="match status" value="1"/>
</dbReference>
<dbReference type="AlphaFoldDB" id="A0A5D3A1V2"/>
<dbReference type="GO" id="GO:0016020">
    <property type="term" value="C:membrane"/>
    <property type="evidence" value="ECO:0007669"/>
    <property type="project" value="UniProtKB-SubCell"/>
</dbReference>
<reference evidence="8 9" key="1">
    <citation type="submission" date="2019-07" db="EMBL/GenBank/DDBJ databases">
        <title>WGS assembly of Gossypium mustelinum.</title>
        <authorList>
            <person name="Chen Z.J."/>
            <person name="Sreedasyam A."/>
            <person name="Ando A."/>
            <person name="Song Q."/>
            <person name="De L."/>
            <person name="Hulse-Kemp A."/>
            <person name="Ding M."/>
            <person name="Ye W."/>
            <person name="Kirkbride R."/>
            <person name="Jenkins J."/>
            <person name="Plott C."/>
            <person name="Lovell J."/>
            <person name="Lin Y.-M."/>
            <person name="Vaughn R."/>
            <person name="Liu B."/>
            <person name="Li W."/>
            <person name="Simpson S."/>
            <person name="Scheffler B."/>
            <person name="Saski C."/>
            <person name="Grover C."/>
            <person name="Hu G."/>
            <person name="Conover J."/>
            <person name="Carlson J."/>
            <person name="Shu S."/>
            <person name="Boston L."/>
            <person name="Williams M."/>
            <person name="Peterson D."/>
            <person name="Mcgee K."/>
            <person name="Jones D."/>
            <person name="Wendel J."/>
            <person name="Stelly D."/>
            <person name="Grimwood J."/>
            <person name="Schmutz J."/>
        </authorList>
    </citation>
    <scope>NUCLEOTIDE SEQUENCE [LARGE SCALE GENOMIC DNA]</scope>
    <source>
        <strain evidence="8">1408120.09</strain>
    </source>
</reference>
<dbReference type="InterPro" id="IPR051584">
    <property type="entry name" value="GPCR-associated_LMBR1"/>
</dbReference>
<accession>A0A5D3A1V2</accession>
<feature type="transmembrane region" description="Helical" evidence="7">
    <location>
        <begin position="72"/>
        <end position="91"/>
    </location>
</feature>
<proteinExistence type="inferred from homology"/>
<gene>
    <name evidence="8" type="ORF">E1A91_A03G193600v1</name>
</gene>
<feature type="transmembrane region" description="Helical" evidence="7">
    <location>
        <begin position="347"/>
        <end position="368"/>
    </location>
</feature>
<evidence type="ECO:0000256" key="1">
    <source>
        <dbReference type="ARBA" id="ARBA00004141"/>
    </source>
</evidence>
<evidence type="ECO:0000256" key="5">
    <source>
        <dbReference type="ARBA" id="ARBA00023136"/>
    </source>
</evidence>
<feature type="compositionally biased region" description="Basic and acidic residues" evidence="6">
    <location>
        <begin position="601"/>
        <end position="610"/>
    </location>
</feature>
<feature type="transmembrane region" description="Helical" evidence="7">
    <location>
        <begin position="6"/>
        <end position="24"/>
    </location>
</feature>
<dbReference type="EMBL" id="CM017638">
    <property type="protein sequence ID" value="TYJ44033.1"/>
    <property type="molecule type" value="Genomic_DNA"/>
</dbReference>
<feature type="transmembrane region" description="Helical" evidence="7">
    <location>
        <begin position="111"/>
        <end position="131"/>
    </location>
</feature>
<feature type="transmembrane region" description="Helical" evidence="7">
    <location>
        <begin position="388"/>
        <end position="409"/>
    </location>
</feature>
<comment type="subcellular location">
    <subcellularLocation>
        <location evidence="1">Membrane</location>
        <topology evidence="1">Multi-pass membrane protein</topology>
    </subcellularLocation>
</comment>
<evidence type="ECO:0000256" key="2">
    <source>
        <dbReference type="ARBA" id="ARBA00010487"/>
    </source>
</evidence>
<evidence type="ECO:0000313" key="8">
    <source>
        <dbReference type="EMBL" id="TYJ44033.1"/>
    </source>
</evidence>
<dbReference type="PANTHER" id="PTHR21355:SF14">
    <property type="entry name" value="LMBR1 INTEGRAL MEMBRANE-LIKE PROTEIN"/>
    <property type="match status" value="1"/>
</dbReference>
<feature type="region of interest" description="Disordered" evidence="6">
    <location>
        <begin position="601"/>
        <end position="629"/>
    </location>
</feature>
<feature type="compositionally biased region" description="Low complexity" evidence="6">
    <location>
        <begin position="617"/>
        <end position="628"/>
    </location>
</feature>
<name>A0A5D3A1V2_GOSMU</name>
<comment type="similarity">
    <text evidence="2">Belongs to the LIMR family.</text>
</comment>
<keyword evidence="9" id="KW-1185">Reference proteome</keyword>
<sequence length="709" mass="81130">MLFFYLISLPLTMGMVILTLKYFSSPDVPNYVLFTVGYTWFCSFSIIILVPADIWTTIFGNYSGGISFFWSLTYWSTFLLTWVVVPTIQGYEDAGDYTVVERLKNSLHENLVYYLCVGSIGLVGLILFIIFSKNWHVSGDILGFAMACSNTFGLVTGAFLLGFGLSEIPKGIWKNVDWTFRHKVLSHKVAKMAVKLDDAHQEFSSAIVVAQVTSNQITNHDPLRPYMNIIDNMLYQMLKEDPSFKPQGGRFGENDMDYNTDKKSMAMLRRRLRIAREEYCRYRSEYSSFVLEALELEDTVRNYERRNITGWKFVSSIKPERTGKLGPSFDMMEFIWRCVVRKQLEKLLAIILGCISAAILLAEATILPAGVDLSLFSILINSVGKQEMLVQVAAFVPLLYMCICTYFSLFKIGMLMFYSLTPRQTSSVSLLMICSMVARYAPPISYNFLNLIRIPDNGKTIFEKRMGNIDDAVPFFGKGFNKIYPLIMVIYTLLHVTNFFDRVIDYFGNWRIFKFQDQDDDADEFDSSGLIILQKERAWLERGHRVGEHIIPLARNFSSMNVDIEPGSNNTQMTSAVIGTMSQQFKPLNEEVQHVTSRETIIKNHSSTREHQKKQASNTTSTLEESTSFKSVIRPTSEKLSLKWESMMSGLVNFKSILEVKNYLPLRQTEENTLSSIASSSESLDDIFQRLKRPTLDLRDYGADNDRMF</sequence>
<evidence type="ECO:0000256" key="4">
    <source>
        <dbReference type="ARBA" id="ARBA00022989"/>
    </source>
</evidence>
<organism evidence="8 9">
    <name type="scientific">Gossypium mustelinum</name>
    <name type="common">Cotton</name>
    <name type="synonym">Gossypium caicoense</name>
    <dbReference type="NCBI Taxonomy" id="34275"/>
    <lineage>
        <taxon>Eukaryota</taxon>
        <taxon>Viridiplantae</taxon>
        <taxon>Streptophyta</taxon>
        <taxon>Embryophyta</taxon>
        <taxon>Tracheophyta</taxon>
        <taxon>Spermatophyta</taxon>
        <taxon>Magnoliopsida</taxon>
        <taxon>eudicotyledons</taxon>
        <taxon>Gunneridae</taxon>
        <taxon>Pentapetalae</taxon>
        <taxon>rosids</taxon>
        <taxon>malvids</taxon>
        <taxon>Malvales</taxon>
        <taxon>Malvaceae</taxon>
        <taxon>Malvoideae</taxon>
        <taxon>Gossypium</taxon>
    </lineage>
</organism>
<dbReference type="PANTHER" id="PTHR21355">
    <property type="entry name" value="G-PROTEIN COUPLED RECEPTOR-ASSOCIATED PROTEIN LMBRD2"/>
    <property type="match status" value="1"/>
</dbReference>
<feature type="transmembrane region" description="Helical" evidence="7">
    <location>
        <begin position="483"/>
        <end position="504"/>
    </location>
</feature>
<evidence type="ECO:0000256" key="3">
    <source>
        <dbReference type="ARBA" id="ARBA00022692"/>
    </source>
</evidence>
<protein>
    <recommendedName>
        <fullName evidence="10">LMBR1-like membrane protein</fullName>
    </recommendedName>
</protein>
<dbReference type="Proteomes" id="UP000323597">
    <property type="component" value="Chromosome A03"/>
</dbReference>
<feature type="transmembrane region" description="Helical" evidence="7">
    <location>
        <begin position="143"/>
        <end position="165"/>
    </location>
</feature>
<dbReference type="InterPro" id="IPR006876">
    <property type="entry name" value="LMBR1-like_membr_prot"/>
</dbReference>
<evidence type="ECO:0008006" key="10">
    <source>
        <dbReference type="Google" id="ProtNLM"/>
    </source>
</evidence>
<keyword evidence="4 7" id="KW-1133">Transmembrane helix</keyword>
<evidence type="ECO:0000313" key="9">
    <source>
        <dbReference type="Proteomes" id="UP000323597"/>
    </source>
</evidence>